<dbReference type="EMBL" id="LSQZ01000081">
    <property type="protein sequence ID" value="KXI11149.1"/>
    <property type="molecule type" value="Genomic_DNA"/>
</dbReference>
<keyword evidence="2" id="KW-0963">Cytoplasm</keyword>
<evidence type="ECO:0000259" key="8">
    <source>
        <dbReference type="PROSITE" id="PS50110"/>
    </source>
</evidence>
<dbReference type="InterPro" id="IPR011006">
    <property type="entry name" value="CheY-like_superfamily"/>
</dbReference>
<reference evidence="10 11" key="1">
    <citation type="submission" date="2016-02" db="EMBL/GenBank/DDBJ databases">
        <authorList>
            <person name="Wen L."/>
            <person name="He K."/>
            <person name="Yang H."/>
        </authorList>
    </citation>
    <scope>NUCLEOTIDE SEQUENCE [LARGE SCALE GENOMIC DNA]</scope>
    <source>
        <strain evidence="10 11">MJR8628A</strain>
    </source>
</reference>
<feature type="domain" description="Response regulatory" evidence="8">
    <location>
        <begin position="26"/>
        <end position="146"/>
    </location>
</feature>
<sequence length="260" mass="31169">MVFKKYIIRLVLYKVILEDDKQKMIRIAICDDEKRFCLELEKYILKYEFINDIEIEIKKFYTGEDLIEFIKKEEVDLLFLDIELVKMNGISVGEYIRDTLENYKTEIVYFSSKDSYDRQLFKTNPFDFLEKPIDIDKLNSIIKKFIKIIGKKDEVYTYKKNKTICSIPYDEIMYLESEGRHIKIIKNGEMYDVFNGKIGDEKEKFITRNFVNPHKSYIVNLKFIVKISASKIELKNGLIINIGRKYVDETMRKYMAYRRG</sequence>
<evidence type="ECO:0000256" key="7">
    <source>
        <dbReference type="PROSITE-ProRule" id="PRU00169"/>
    </source>
</evidence>
<organism evidence="10 11">
    <name type="scientific">Peptostreptococcus anaerobius</name>
    <dbReference type="NCBI Taxonomy" id="1261"/>
    <lineage>
        <taxon>Bacteria</taxon>
        <taxon>Bacillati</taxon>
        <taxon>Bacillota</taxon>
        <taxon>Clostridia</taxon>
        <taxon>Peptostreptococcales</taxon>
        <taxon>Peptostreptococcaceae</taxon>
        <taxon>Peptostreptococcus</taxon>
    </lineage>
</organism>
<dbReference type="InterPro" id="IPR001789">
    <property type="entry name" value="Sig_transdc_resp-reg_receiver"/>
</dbReference>
<proteinExistence type="predicted"/>
<evidence type="ECO:0000256" key="2">
    <source>
        <dbReference type="ARBA" id="ARBA00022490"/>
    </source>
</evidence>
<evidence type="ECO:0000256" key="1">
    <source>
        <dbReference type="ARBA" id="ARBA00018672"/>
    </source>
</evidence>
<dbReference type="PANTHER" id="PTHR37299:SF3">
    <property type="entry name" value="STAGE 0 SPORULATION PROTEIN A HOMOLOG"/>
    <property type="match status" value="1"/>
</dbReference>
<dbReference type="InterPro" id="IPR046947">
    <property type="entry name" value="LytR-like"/>
</dbReference>
<accession>A0A135YP00</accession>
<dbReference type="STRING" id="1261.HMPREF3195_01482"/>
<evidence type="ECO:0000259" key="9">
    <source>
        <dbReference type="PROSITE" id="PS50930"/>
    </source>
</evidence>
<evidence type="ECO:0000256" key="3">
    <source>
        <dbReference type="ARBA" id="ARBA00023012"/>
    </source>
</evidence>
<dbReference type="PANTHER" id="PTHR37299">
    <property type="entry name" value="TRANSCRIPTIONAL REGULATOR-RELATED"/>
    <property type="match status" value="1"/>
</dbReference>
<comment type="caution">
    <text evidence="10">The sequence shown here is derived from an EMBL/GenBank/DDBJ whole genome shotgun (WGS) entry which is preliminary data.</text>
</comment>
<dbReference type="Gene3D" id="3.40.50.2300">
    <property type="match status" value="1"/>
</dbReference>
<feature type="domain" description="HTH LytTR-type" evidence="9">
    <location>
        <begin position="156"/>
        <end position="227"/>
    </location>
</feature>
<feature type="modified residue" description="4-aspartylphosphate" evidence="7">
    <location>
        <position position="81"/>
    </location>
</feature>
<dbReference type="GO" id="GO:0000156">
    <property type="term" value="F:phosphorelay response regulator activity"/>
    <property type="evidence" value="ECO:0007669"/>
    <property type="project" value="InterPro"/>
</dbReference>
<dbReference type="PATRIC" id="fig|1261.5.peg.1488"/>
<evidence type="ECO:0000256" key="4">
    <source>
        <dbReference type="ARBA" id="ARBA00023159"/>
    </source>
</evidence>
<dbReference type="SMART" id="SM00850">
    <property type="entry name" value="LytTR"/>
    <property type="match status" value="1"/>
</dbReference>
<dbReference type="SMART" id="SM00448">
    <property type="entry name" value="REC"/>
    <property type="match status" value="1"/>
</dbReference>
<dbReference type="Pfam" id="PF00072">
    <property type="entry name" value="Response_reg"/>
    <property type="match status" value="1"/>
</dbReference>
<dbReference type="PROSITE" id="PS50930">
    <property type="entry name" value="HTH_LYTTR"/>
    <property type="match status" value="1"/>
</dbReference>
<keyword evidence="10" id="KW-0238">DNA-binding</keyword>
<dbReference type="InterPro" id="IPR007492">
    <property type="entry name" value="LytTR_DNA-bd_dom"/>
</dbReference>
<dbReference type="AlphaFoldDB" id="A0A135YP00"/>
<dbReference type="GO" id="GO:0003677">
    <property type="term" value="F:DNA binding"/>
    <property type="evidence" value="ECO:0007669"/>
    <property type="project" value="UniProtKB-KW"/>
</dbReference>
<dbReference type="PROSITE" id="PS50110">
    <property type="entry name" value="RESPONSE_REGULATORY"/>
    <property type="match status" value="1"/>
</dbReference>
<evidence type="ECO:0000256" key="6">
    <source>
        <dbReference type="ARBA" id="ARBA00037164"/>
    </source>
</evidence>
<dbReference type="Proteomes" id="UP000070326">
    <property type="component" value="Unassembled WGS sequence"/>
</dbReference>
<keyword evidence="7" id="KW-0597">Phosphoprotein</keyword>
<gene>
    <name evidence="10" type="ORF">HMPREF3195_01482</name>
</gene>
<evidence type="ECO:0000313" key="10">
    <source>
        <dbReference type="EMBL" id="KXI11149.1"/>
    </source>
</evidence>
<dbReference type="Pfam" id="PF04397">
    <property type="entry name" value="LytTR"/>
    <property type="match status" value="1"/>
</dbReference>
<dbReference type="Gene3D" id="2.40.50.1020">
    <property type="entry name" value="LytTr DNA-binding domain"/>
    <property type="match status" value="1"/>
</dbReference>
<protein>
    <recommendedName>
        <fullName evidence="1">Stage 0 sporulation protein A homolog</fullName>
    </recommendedName>
</protein>
<dbReference type="SUPFAM" id="SSF52172">
    <property type="entry name" value="CheY-like"/>
    <property type="match status" value="1"/>
</dbReference>
<comment type="function">
    <text evidence="6">Required for high-level post-exponential phase expression of a series of secreted proteins.</text>
</comment>
<evidence type="ECO:0000256" key="5">
    <source>
        <dbReference type="ARBA" id="ARBA00024867"/>
    </source>
</evidence>
<evidence type="ECO:0000313" key="11">
    <source>
        <dbReference type="Proteomes" id="UP000070326"/>
    </source>
</evidence>
<keyword evidence="4" id="KW-0010">Activator</keyword>
<name>A0A135YP00_9FIRM</name>
<keyword evidence="3" id="KW-0902">Two-component regulatory system</keyword>
<comment type="function">
    <text evidence="5">May play the central regulatory role in sporulation. It may be an element of the effector pathway responsible for the activation of sporulation genes in response to nutritional stress. Spo0A may act in concert with spo0H (a sigma factor) to control the expression of some genes that are critical to the sporulation process.</text>
</comment>